<evidence type="ECO:0000313" key="1">
    <source>
        <dbReference type="EMBL" id="EXG79512.1"/>
    </source>
</evidence>
<dbReference type="AlphaFoldDB" id="A0A010ZQM2"/>
<protein>
    <submittedName>
        <fullName evidence="1">Uncharacterized protein</fullName>
    </submittedName>
</protein>
<evidence type="ECO:0000313" key="2">
    <source>
        <dbReference type="Proteomes" id="UP000021053"/>
    </source>
</evidence>
<dbReference type="RefSeq" id="WP_051569641.1">
    <property type="nucleotide sequence ID" value="NZ_KK073874.1"/>
</dbReference>
<reference evidence="1 2" key="1">
    <citation type="submission" date="2013-07" db="EMBL/GenBank/DDBJ databases">
        <authorList>
            <consortium name="DOE Joint Genome Institute"/>
            <person name="Eisen J."/>
            <person name="Huntemann M."/>
            <person name="Han J."/>
            <person name="Chen A."/>
            <person name="Kyrpides N."/>
            <person name="Mavromatis K."/>
            <person name="Markowitz V."/>
            <person name="Palaniappan K."/>
            <person name="Ivanova N."/>
            <person name="Schaumberg A."/>
            <person name="Pati A."/>
            <person name="Liolios K."/>
            <person name="Nordberg H.P."/>
            <person name="Cantor M.N."/>
            <person name="Hua S.X."/>
            <person name="Woyke T."/>
        </authorList>
    </citation>
    <scope>NUCLEOTIDE SEQUENCE [LARGE SCALE GENOMIC DNA]</scope>
    <source>
        <strain evidence="1 2">DSM 44712</strain>
    </source>
</reference>
<dbReference type="EMBL" id="JFBT01000001">
    <property type="protein sequence ID" value="EXG79512.1"/>
    <property type="molecule type" value="Genomic_DNA"/>
</dbReference>
<name>A0A010ZQM2_9ACTN</name>
<accession>A0A010ZQM2</accession>
<keyword evidence="2" id="KW-1185">Reference proteome</keyword>
<gene>
    <name evidence="1" type="ORF">CryarDRAFT_0553</name>
</gene>
<dbReference type="Proteomes" id="UP000021053">
    <property type="component" value="Unassembled WGS sequence"/>
</dbReference>
<dbReference type="OrthoDB" id="3579049at2"/>
<dbReference type="HOGENOM" id="CLU_2421974_0_0_11"/>
<proteinExistence type="predicted"/>
<sequence>MIGQDAERLSRHYSVWQRLREARTRAREADDLTLLAYARDDLADLSLALTEFLRLHEPRDGSPWCPECSGTWARVQWPCPIWQNVERSLGR</sequence>
<organism evidence="1 2">
    <name type="scientific">Cryptosporangium arvum DSM 44712</name>
    <dbReference type="NCBI Taxonomy" id="927661"/>
    <lineage>
        <taxon>Bacteria</taxon>
        <taxon>Bacillati</taxon>
        <taxon>Actinomycetota</taxon>
        <taxon>Actinomycetes</taxon>
        <taxon>Cryptosporangiales</taxon>
        <taxon>Cryptosporangiaceae</taxon>
        <taxon>Cryptosporangium</taxon>
    </lineage>
</organism>
<comment type="caution">
    <text evidence="1">The sequence shown here is derived from an EMBL/GenBank/DDBJ whole genome shotgun (WGS) entry which is preliminary data.</text>
</comment>